<dbReference type="Gene3D" id="3.30.160.60">
    <property type="entry name" value="Classic Zinc Finger"/>
    <property type="match status" value="1"/>
</dbReference>
<dbReference type="EMBL" id="JAPWTK010001188">
    <property type="protein sequence ID" value="KAJ8933610.1"/>
    <property type="molecule type" value="Genomic_DNA"/>
</dbReference>
<proteinExistence type="predicted"/>
<dbReference type="Proteomes" id="UP001162162">
    <property type="component" value="Unassembled WGS sequence"/>
</dbReference>
<keyword evidence="1" id="KW-0862">Zinc</keyword>
<evidence type="ECO:0000259" key="2">
    <source>
        <dbReference type="PROSITE" id="PS50157"/>
    </source>
</evidence>
<sequence length="149" mass="17434">DVKTAQNHQKSMIEYHELEGCLDIKSRVPDIKKKEDECDSVMPSEDTEMKSFADESYDPKTNYVFIKCDPDQTASEIEMDYPEGNKLIEDVVETRYYCKLCPFVARRKKDLSKHVTTHQGSLETRTYDCSFCCYKTKKKKYFNQAHVDS</sequence>
<dbReference type="GO" id="GO:0008270">
    <property type="term" value="F:zinc ion binding"/>
    <property type="evidence" value="ECO:0007669"/>
    <property type="project" value="UniProtKB-KW"/>
</dbReference>
<evidence type="ECO:0000313" key="4">
    <source>
        <dbReference type="Proteomes" id="UP001162162"/>
    </source>
</evidence>
<dbReference type="InterPro" id="IPR013087">
    <property type="entry name" value="Znf_C2H2_type"/>
</dbReference>
<organism evidence="3 4">
    <name type="scientific">Aromia moschata</name>
    <dbReference type="NCBI Taxonomy" id="1265417"/>
    <lineage>
        <taxon>Eukaryota</taxon>
        <taxon>Metazoa</taxon>
        <taxon>Ecdysozoa</taxon>
        <taxon>Arthropoda</taxon>
        <taxon>Hexapoda</taxon>
        <taxon>Insecta</taxon>
        <taxon>Pterygota</taxon>
        <taxon>Neoptera</taxon>
        <taxon>Endopterygota</taxon>
        <taxon>Coleoptera</taxon>
        <taxon>Polyphaga</taxon>
        <taxon>Cucujiformia</taxon>
        <taxon>Chrysomeloidea</taxon>
        <taxon>Cerambycidae</taxon>
        <taxon>Cerambycinae</taxon>
        <taxon>Callichromatini</taxon>
        <taxon>Aromia</taxon>
    </lineage>
</organism>
<reference evidence="3" key="1">
    <citation type="journal article" date="2023" name="Insect Mol. Biol.">
        <title>Genome sequencing provides insights into the evolution of gene families encoding plant cell wall-degrading enzymes in longhorned beetles.</title>
        <authorList>
            <person name="Shin N.R."/>
            <person name="Okamura Y."/>
            <person name="Kirsch R."/>
            <person name="Pauchet Y."/>
        </authorList>
    </citation>
    <scope>NUCLEOTIDE SEQUENCE</scope>
    <source>
        <strain evidence="3">AMC_N1</strain>
    </source>
</reference>
<protein>
    <recommendedName>
        <fullName evidence="2">C2H2-type domain-containing protein</fullName>
    </recommendedName>
</protein>
<keyword evidence="1" id="KW-0863">Zinc-finger</keyword>
<evidence type="ECO:0000313" key="3">
    <source>
        <dbReference type="EMBL" id="KAJ8933610.1"/>
    </source>
</evidence>
<dbReference type="AlphaFoldDB" id="A0AAV8X3W8"/>
<keyword evidence="1" id="KW-0479">Metal-binding</keyword>
<dbReference type="PROSITE" id="PS50157">
    <property type="entry name" value="ZINC_FINGER_C2H2_2"/>
    <property type="match status" value="1"/>
</dbReference>
<accession>A0AAV8X3W8</accession>
<gene>
    <name evidence="3" type="ORF">NQ318_013196</name>
</gene>
<feature type="non-terminal residue" evidence="3">
    <location>
        <position position="1"/>
    </location>
</feature>
<comment type="caution">
    <text evidence="3">The sequence shown here is derived from an EMBL/GenBank/DDBJ whole genome shotgun (WGS) entry which is preliminary data.</text>
</comment>
<keyword evidence="4" id="KW-1185">Reference proteome</keyword>
<feature type="domain" description="C2H2-type" evidence="2">
    <location>
        <begin position="96"/>
        <end position="123"/>
    </location>
</feature>
<name>A0AAV8X3W8_9CUCU</name>
<evidence type="ECO:0000256" key="1">
    <source>
        <dbReference type="PROSITE-ProRule" id="PRU00042"/>
    </source>
</evidence>